<dbReference type="PANTHER" id="PTHR45931:SF3">
    <property type="entry name" value="RING ZINC FINGER-CONTAINING PROTEIN"/>
    <property type="match status" value="1"/>
</dbReference>
<dbReference type="GO" id="GO:0006511">
    <property type="term" value="P:ubiquitin-dependent protein catabolic process"/>
    <property type="evidence" value="ECO:0007669"/>
    <property type="project" value="TreeGrafter"/>
</dbReference>
<reference evidence="7" key="1">
    <citation type="submission" date="2015-04" db="EMBL/GenBank/DDBJ databases">
        <title>The genome sequence of the plant pathogenic Rhizarian Plasmodiophora brassicae reveals insights in its biotrophic life cycle and the origin of chitin synthesis.</title>
        <authorList>
            <person name="Schwelm A."/>
            <person name="Fogelqvist J."/>
            <person name="Knaust A."/>
            <person name="Julke S."/>
            <person name="Lilja T."/>
            <person name="Dhandapani V."/>
            <person name="Bonilla-Rosso G."/>
            <person name="Karlsson M."/>
            <person name="Shevchenko A."/>
            <person name="Choi S.R."/>
            <person name="Kim H.G."/>
            <person name="Park J.Y."/>
            <person name="Lim Y.P."/>
            <person name="Ludwig-Muller J."/>
            <person name="Dixelius C."/>
        </authorList>
    </citation>
    <scope>NUCLEOTIDE SEQUENCE</scope>
    <source>
        <tissue evidence="7">Potato root galls</tissue>
    </source>
</reference>
<evidence type="ECO:0000313" key="7">
    <source>
        <dbReference type="EMBL" id="CRZ09933.1"/>
    </source>
</evidence>
<dbReference type="PROSITE" id="PS50089">
    <property type="entry name" value="ZF_RING_2"/>
    <property type="match status" value="1"/>
</dbReference>
<dbReference type="PANTHER" id="PTHR45931">
    <property type="entry name" value="SI:CH211-59O9.10"/>
    <property type="match status" value="1"/>
</dbReference>
<keyword evidence="5" id="KW-0812">Transmembrane</keyword>
<dbReference type="GO" id="GO:0061630">
    <property type="term" value="F:ubiquitin protein ligase activity"/>
    <property type="evidence" value="ECO:0007669"/>
    <property type="project" value="TreeGrafter"/>
</dbReference>
<evidence type="ECO:0000259" key="6">
    <source>
        <dbReference type="PROSITE" id="PS50089"/>
    </source>
</evidence>
<dbReference type="InterPro" id="IPR013083">
    <property type="entry name" value="Znf_RING/FYVE/PHD"/>
</dbReference>
<dbReference type="InterPro" id="IPR001841">
    <property type="entry name" value="Znf_RING"/>
</dbReference>
<dbReference type="Pfam" id="PF13639">
    <property type="entry name" value="zf-RING_2"/>
    <property type="match status" value="1"/>
</dbReference>
<dbReference type="Gene3D" id="3.30.40.10">
    <property type="entry name" value="Zinc/RING finger domain, C3HC4 (zinc finger)"/>
    <property type="match status" value="1"/>
</dbReference>
<evidence type="ECO:0000256" key="4">
    <source>
        <dbReference type="PROSITE-ProRule" id="PRU00175"/>
    </source>
</evidence>
<feature type="transmembrane region" description="Helical" evidence="5">
    <location>
        <begin position="92"/>
        <end position="114"/>
    </location>
</feature>
<proteinExistence type="predicted"/>
<feature type="transmembrane region" description="Helical" evidence="5">
    <location>
        <begin position="27"/>
        <end position="45"/>
    </location>
</feature>
<dbReference type="InterPro" id="IPR051834">
    <property type="entry name" value="RING_finger_E3_ligase"/>
</dbReference>
<feature type="domain" description="RING-type" evidence="6">
    <location>
        <begin position="195"/>
        <end position="236"/>
    </location>
</feature>
<dbReference type="SMART" id="SM00184">
    <property type="entry name" value="RING"/>
    <property type="match status" value="1"/>
</dbReference>
<keyword evidence="5" id="KW-1133">Transmembrane helix</keyword>
<evidence type="ECO:0000256" key="1">
    <source>
        <dbReference type="ARBA" id="ARBA00022723"/>
    </source>
</evidence>
<keyword evidence="2 4" id="KW-0863">Zinc-finger</keyword>
<feature type="transmembrane region" description="Helical" evidence="5">
    <location>
        <begin position="57"/>
        <end position="80"/>
    </location>
</feature>
<protein>
    <recommendedName>
        <fullName evidence="6">RING-type domain-containing protein</fullName>
    </recommendedName>
</protein>
<evidence type="ECO:0000256" key="3">
    <source>
        <dbReference type="ARBA" id="ARBA00022833"/>
    </source>
</evidence>
<sequence length="249" mass="28185">MVESDSSFDDGGDTWAISPSLYLTGHLLYQIMELVCTIIVISVVWNREVCDSFPLQVWVIMYSLRLLICIPLTIYCLCCVQQSVRIPSYYNMVDLAIVIHVLLMFTLGSLWLFSSSPCRSTSPITVTYMVVLLAAIALYISIPLGIIAGMFICLPCRVLQVVINVTMGRRETMSSSFVSRLPRRRVAPGDQHDRCAICMCDYELGDEVVQLPCNHQFGRACFEEWAQVKRQCALCRHDITQPIRVENNV</sequence>
<accession>A0A0H5R740</accession>
<name>A0A0H5R740_9EUKA</name>
<dbReference type="EMBL" id="HACM01009491">
    <property type="protein sequence ID" value="CRZ09933.1"/>
    <property type="molecule type" value="Transcribed_RNA"/>
</dbReference>
<dbReference type="GO" id="GO:0005634">
    <property type="term" value="C:nucleus"/>
    <property type="evidence" value="ECO:0007669"/>
    <property type="project" value="TreeGrafter"/>
</dbReference>
<dbReference type="GO" id="GO:0008270">
    <property type="term" value="F:zinc ion binding"/>
    <property type="evidence" value="ECO:0007669"/>
    <property type="project" value="UniProtKB-KW"/>
</dbReference>
<keyword evidence="5" id="KW-0472">Membrane</keyword>
<evidence type="ECO:0000256" key="2">
    <source>
        <dbReference type="ARBA" id="ARBA00022771"/>
    </source>
</evidence>
<organism evidence="7">
    <name type="scientific">Spongospora subterranea</name>
    <dbReference type="NCBI Taxonomy" id="70186"/>
    <lineage>
        <taxon>Eukaryota</taxon>
        <taxon>Sar</taxon>
        <taxon>Rhizaria</taxon>
        <taxon>Endomyxa</taxon>
        <taxon>Phytomyxea</taxon>
        <taxon>Plasmodiophorida</taxon>
        <taxon>Plasmodiophoridae</taxon>
        <taxon>Spongospora</taxon>
    </lineage>
</organism>
<keyword evidence="3" id="KW-0862">Zinc</keyword>
<evidence type="ECO:0000256" key="5">
    <source>
        <dbReference type="SAM" id="Phobius"/>
    </source>
</evidence>
<keyword evidence="1" id="KW-0479">Metal-binding</keyword>
<feature type="transmembrane region" description="Helical" evidence="5">
    <location>
        <begin position="126"/>
        <end position="154"/>
    </location>
</feature>
<dbReference type="SUPFAM" id="SSF57850">
    <property type="entry name" value="RING/U-box"/>
    <property type="match status" value="1"/>
</dbReference>
<dbReference type="AlphaFoldDB" id="A0A0H5R740"/>